<dbReference type="EMBL" id="NJGI01000001">
    <property type="protein sequence ID" value="PGH22397.1"/>
    <property type="molecule type" value="Genomic_DNA"/>
</dbReference>
<feature type="chain" id="PRO_5012337938" evidence="2">
    <location>
        <begin position="21"/>
        <end position="523"/>
    </location>
</feature>
<sequence length="523" mass="62168">MKKIFLILTLFFVFCVNVFASPADFFKSYPNGSIEVKIDWDKGEGYYGANFYDGKNNKIKAKKNWGKFGDINSFQEFYNTLKNEYSNQKIKVLINITNEEHPIGMFLNAKFYNSKGILIREANNDRFSHNTKIYDNNGNLINEMEKNIQQNEFIFKEYGKNSKLLNETYISFDYNQIGVKAYNNNNILIMESSYTIKNLDFDNVKIIMSNLFKNANYQNVLDGYEKFYDDNGNLELEKTYKNGELIDTKEYKVNNYEENSVNEVDNLDTNAINNSNFENNKYYQILEYLNSFSNILKWIILIVIAFIIFLINVFISVKKDEKIEKDKIMKNEAYYYKDTNNKKILYRNNLPVNNIILHSYKYNGLSIDLYIEYKEGTPYYIKLKNYYIEYKILINRIKNNNFECDFTIISDNKVIIKSVGIFKLPPWLYGNIYFYENKLGFRFTQKNSCILCEIINNEDIEDDEFDKKVKKIFLPFLDRTVYVGCRNKYLVFIEQIILKGDIEYYSNNETLREKYENGKLIEN</sequence>
<gene>
    <name evidence="3" type="ORF">RN96_04455</name>
</gene>
<feature type="signal peptide" evidence="2">
    <location>
        <begin position="1"/>
        <end position="20"/>
    </location>
</feature>
<keyword evidence="1" id="KW-0812">Transmembrane</keyword>
<organism evidence="3 4">
    <name type="scientific">Fusobacterium nucleatum subsp. polymorphum</name>
    <name type="common">Fusobacterium polymorphum</name>
    <dbReference type="NCBI Taxonomy" id="76857"/>
    <lineage>
        <taxon>Bacteria</taxon>
        <taxon>Fusobacteriati</taxon>
        <taxon>Fusobacteriota</taxon>
        <taxon>Fusobacteriia</taxon>
        <taxon>Fusobacteriales</taxon>
        <taxon>Fusobacteriaceae</taxon>
        <taxon>Fusobacterium</taxon>
    </lineage>
</organism>
<feature type="transmembrane region" description="Helical" evidence="1">
    <location>
        <begin position="295"/>
        <end position="317"/>
    </location>
</feature>
<dbReference type="AlphaFoldDB" id="A0A2B7YP30"/>
<proteinExistence type="predicted"/>
<keyword evidence="2" id="KW-0732">Signal</keyword>
<comment type="caution">
    <text evidence="3">The sequence shown here is derived from an EMBL/GenBank/DDBJ whole genome shotgun (WGS) entry which is preliminary data.</text>
</comment>
<evidence type="ECO:0000313" key="3">
    <source>
        <dbReference type="EMBL" id="PGH22397.1"/>
    </source>
</evidence>
<accession>A0A2B7YP30</accession>
<evidence type="ECO:0000313" key="4">
    <source>
        <dbReference type="Proteomes" id="UP000222862"/>
    </source>
</evidence>
<dbReference type="RefSeq" id="WP_098702469.1">
    <property type="nucleotide sequence ID" value="NZ_NJGI01000001.1"/>
</dbReference>
<keyword evidence="1" id="KW-0472">Membrane</keyword>
<protein>
    <submittedName>
        <fullName evidence="3">Molecular chaperone DnaJ</fullName>
    </submittedName>
</protein>
<reference evidence="3 4" key="1">
    <citation type="submission" date="2017-06" db="EMBL/GenBank/DDBJ databases">
        <title>Genome sequencing of Fusobacterium nucleatum subsp. polymorphum KCOM 1232 (=ChDC F37).</title>
        <authorList>
            <person name="Kook J.-K."/>
            <person name="Park S.-N."/>
            <person name="Lim Y.K."/>
            <person name="Roh H."/>
        </authorList>
    </citation>
    <scope>NUCLEOTIDE SEQUENCE [LARGE SCALE GENOMIC DNA]</scope>
    <source>
        <strain evidence="4">KCOM 1232 ( ChDC F37)</strain>
    </source>
</reference>
<dbReference type="Proteomes" id="UP000222862">
    <property type="component" value="Unassembled WGS sequence"/>
</dbReference>
<name>A0A2B7YP30_FUSNP</name>
<evidence type="ECO:0000256" key="2">
    <source>
        <dbReference type="SAM" id="SignalP"/>
    </source>
</evidence>
<keyword evidence="1" id="KW-1133">Transmembrane helix</keyword>
<evidence type="ECO:0000256" key="1">
    <source>
        <dbReference type="SAM" id="Phobius"/>
    </source>
</evidence>